<keyword evidence="4" id="KW-0732">Signal</keyword>
<protein>
    <recommendedName>
        <fullName evidence="5">Glycosyl hydrolase family 32 N-terminal domain-containing protein</fullName>
    </recommendedName>
</protein>
<organism evidence="6 7">
    <name type="scientific">Daucus carota subsp. sativus</name>
    <name type="common">Carrot</name>
    <dbReference type="NCBI Taxonomy" id="79200"/>
    <lineage>
        <taxon>Eukaryota</taxon>
        <taxon>Viridiplantae</taxon>
        <taxon>Streptophyta</taxon>
        <taxon>Embryophyta</taxon>
        <taxon>Tracheophyta</taxon>
        <taxon>Spermatophyta</taxon>
        <taxon>Magnoliopsida</taxon>
        <taxon>eudicotyledons</taxon>
        <taxon>Gunneridae</taxon>
        <taxon>Pentapetalae</taxon>
        <taxon>asterids</taxon>
        <taxon>campanulids</taxon>
        <taxon>Apiales</taxon>
        <taxon>Apiaceae</taxon>
        <taxon>Apioideae</taxon>
        <taxon>Scandiceae</taxon>
        <taxon>Daucinae</taxon>
        <taxon>Daucus</taxon>
        <taxon>Daucus sect. Daucus</taxon>
    </lineage>
</organism>
<dbReference type="EMBL" id="CP093343">
    <property type="protein sequence ID" value="WOG84130.1"/>
    <property type="molecule type" value="Genomic_DNA"/>
</dbReference>
<dbReference type="AlphaFoldDB" id="A0AAF0W9X5"/>
<feature type="domain" description="Glycosyl hydrolase family 32 N-terminal" evidence="5">
    <location>
        <begin position="46"/>
        <end position="184"/>
    </location>
</feature>
<dbReference type="InterPro" id="IPR013148">
    <property type="entry name" value="Glyco_hydro_32_N"/>
</dbReference>
<dbReference type="Gene3D" id="2.115.10.20">
    <property type="entry name" value="Glycosyl hydrolase domain, family 43"/>
    <property type="match status" value="1"/>
</dbReference>
<sequence>MGNYTLLLLGFFFVLLCGGNEVHASHQYVQPEATKEAKQPSRTSYHFQAPKNWLNDPNSPMYYKGSYHLYYQHNPYGAVFGKTIAWGHAISYDLINWIHLNNALYPTNDFDSKSCWSGSVTILPGQKPVILYTGLDIKNQHVQNIAMPKNLSDPFFREWNKYSHNPIMMRPDGVNKDDFRDPTGNLARQIWKMEDTCR</sequence>
<dbReference type="SMART" id="SM00640">
    <property type="entry name" value="Glyco_32"/>
    <property type="match status" value="1"/>
</dbReference>
<dbReference type="InterPro" id="IPR001362">
    <property type="entry name" value="Glyco_hydro_32"/>
</dbReference>
<gene>
    <name evidence="6" type="ORF">DCAR_0103311</name>
</gene>
<dbReference type="InterPro" id="IPR023296">
    <property type="entry name" value="Glyco_hydro_beta-prop_sf"/>
</dbReference>
<dbReference type="InterPro" id="IPR050551">
    <property type="entry name" value="Fructan_Metab_Enzymes"/>
</dbReference>
<reference evidence="6" key="2">
    <citation type="submission" date="2022-03" db="EMBL/GenBank/DDBJ databases">
        <title>Draft title - Genomic analysis of global carrot germplasm unveils the trajectory of domestication and the origin of high carotenoid orange carrot.</title>
        <authorList>
            <person name="Iorizzo M."/>
            <person name="Ellison S."/>
            <person name="Senalik D."/>
            <person name="Macko-Podgorni A."/>
            <person name="Grzebelus D."/>
            <person name="Bostan H."/>
            <person name="Rolling W."/>
            <person name="Curaba J."/>
            <person name="Simon P."/>
        </authorList>
    </citation>
    <scope>NUCLEOTIDE SEQUENCE</scope>
    <source>
        <tissue evidence="6">Leaf</tissue>
    </source>
</reference>
<evidence type="ECO:0000313" key="7">
    <source>
        <dbReference type="Proteomes" id="UP000077755"/>
    </source>
</evidence>
<evidence type="ECO:0000259" key="5">
    <source>
        <dbReference type="Pfam" id="PF00251"/>
    </source>
</evidence>
<feature type="signal peptide" evidence="4">
    <location>
        <begin position="1"/>
        <end position="24"/>
    </location>
</feature>
<accession>A0AAF0W9X5</accession>
<keyword evidence="7" id="KW-1185">Reference proteome</keyword>
<evidence type="ECO:0000256" key="2">
    <source>
        <dbReference type="ARBA" id="ARBA00022801"/>
    </source>
</evidence>
<dbReference type="GO" id="GO:0004553">
    <property type="term" value="F:hydrolase activity, hydrolyzing O-glycosyl compounds"/>
    <property type="evidence" value="ECO:0007669"/>
    <property type="project" value="InterPro"/>
</dbReference>
<comment type="similarity">
    <text evidence="1">Belongs to the glycosyl hydrolase 32 family.</text>
</comment>
<evidence type="ECO:0000313" key="6">
    <source>
        <dbReference type="EMBL" id="WOG84130.1"/>
    </source>
</evidence>
<feature type="chain" id="PRO_5042268825" description="Glycosyl hydrolase family 32 N-terminal domain-containing protein" evidence="4">
    <location>
        <begin position="25"/>
        <end position="198"/>
    </location>
</feature>
<evidence type="ECO:0000256" key="4">
    <source>
        <dbReference type="SAM" id="SignalP"/>
    </source>
</evidence>
<name>A0AAF0W9X5_DAUCS</name>
<keyword evidence="2" id="KW-0378">Hydrolase</keyword>
<proteinExistence type="inferred from homology"/>
<reference evidence="6" key="1">
    <citation type="journal article" date="2016" name="Nat. Genet.">
        <title>A high-quality carrot genome assembly provides new insights into carotenoid accumulation and asterid genome evolution.</title>
        <authorList>
            <person name="Iorizzo M."/>
            <person name="Ellison S."/>
            <person name="Senalik D."/>
            <person name="Zeng P."/>
            <person name="Satapoomin P."/>
            <person name="Huang J."/>
            <person name="Bowman M."/>
            <person name="Iovene M."/>
            <person name="Sanseverino W."/>
            <person name="Cavagnaro P."/>
            <person name="Yildiz M."/>
            <person name="Macko-Podgorni A."/>
            <person name="Moranska E."/>
            <person name="Grzebelus E."/>
            <person name="Grzebelus D."/>
            <person name="Ashrafi H."/>
            <person name="Zheng Z."/>
            <person name="Cheng S."/>
            <person name="Spooner D."/>
            <person name="Van Deynze A."/>
            <person name="Simon P."/>
        </authorList>
    </citation>
    <scope>NUCLEOTIDE SEQUENCE</scope>
    <source>
        <tissue evidence="6">Leaf</tissue>
    </source>
</reference>
<evidence type="ECO:0000256" key="1">
    <source>
        <dbReference type="ARBA" id="ARBA00009902"/>
    </source>
</evidence>
<dbReference type="GO" id="GO:0005975">
    <property type="term" value="P:carbohydrate metabolic process"/>
    <property type="evidence" value="ECO:0007669"/>
    <property type="project" value="InterPro"/>
</dbReference>
<dbReference type="PANTHER" id="PTHR31953">
    <property type="entry name" value="BETA-FRUCTOFURANOSIDASE, INSOLUBLE ISOENZYME CWINV1-RELATED"/>
    <property type="match status" value="1"/>
</dbReference>
<dbReference type="Pfam" id="PF00251">
    <property type="entry name" value="Glyco_hydro_32N"/>
    <property type="match status" value="1"/>
</dbReference>
<dbReference type="Proteomes" id="UP000077755">
    <property type="component" value="Chromosome 1"/>
</dbReference>
<evidence type="ECO:0000256" key="3">
    <source>
        <dbReference type="ARBA" id="ARBA00023295"/>
    </source>
</evidence>
<dbReference type="SUPFAM" id="SSF75005">
    <property type="entry name" value="Arabinanase/levansucrase/invertase"/>
    <property type="match status" value="1"/>
</dbReference>
<keyword evidence="3" id="KW-0326">Glycosidase</keyword>